<evidence type="ECO:0000313" key="2">
    <source>
        <dbReference type="EMBL" id="PWA59094.1"/>
    </source>
</evidence>
<protein>
    <submittedName>
        <fullName evidence="2">RNA-directed DNA polymerase, eukaryota</fullName>
    </submittedName>
</protein>
<keyword evidence="2" id="KW-0548">Nucleotidyltransferase</keyword>
<sequence>MWLDFRDPFQLYPKRKTNSRDSYNVSMGADVNKPKNRASNDTILPSGKPSCMLVVHGSTKTKGETSSYAKVSSISLNNHDLIKVDDSSKVVLVKLKEVDIMTSMYKICRNEVYDHGFNTPFQSNEFMKRIVSSVKTVTPSFKIGEHMIWVKISGLHFVHIDIHGESLEIQKMNFVAYDSIDGLEDIIKNLIKDKEEDGVNRLRAKDSSADINYCHVPKEGINHFQTHPTKEEDSSDLSGPPDIGRNILRGFKPLIHEMSQLIEVGGTLHFDVRGCRLIDLPIGGRLFTWMNKVGMKLSNLDWSLSLDALPDIWVTILECLWSDHNLIIFQCNKSEFRSVPFKIYNSWFLREGFDDVISLELANIGTHIKSSEGL</sequence>
<proteinExistence type="predicted"/>
<dbReference type="Proteomes" id="UP000245207">
    <property type="component" value="Unassembled WGS sequence"/>
</dbReference>
<evidence type="ECO:0000256" key="1">
    <source>
        <dbReference type="SAM" id="MobiDB-lite"/>
    </source>
</evidence>
<reference evidence="2 3" key="1">
    <citation type="journal article" date="2018" name="Mol. Plant">
        <title>The genome of Artemisia annua provides insight into the evolution of Asteraceae family and artemisinin biosynthesis.</title>
        <authorList>
            <person name="Shen Q."/>
            <person name="Zhang L."/>
            <person name="Liao Z."/>
            <person name="Wang S."/>
            <person name="Yan T."/>
            <person name="Shi P."/>
            <person name="Liu M."/>
            <person name="Fu X."/>
            <person name="Pan Q."/>
            <person name="Wang Y."/>
            <person name="Lv Z."/>
            <person name="Lu X."/>
            <person name="Zhang F."/>
            <person name="Jiang W."/>
            <person name="Ma Y."/>
            <person name="Chen M."/>
            <person name="Hao X."/>
            <person name="Li L."/>
            <person name="Tang Y."/>
            <person name="Lv G."/>
            <person name="Zhou Y."/>
            <person name="Sun X."/>
            <person name="Brodelius P.E."/>
            <person name="Rose J.K.C."/>
            <person name="Tang K."/>
        </authorList>
    </citation>
    <scope>NUCLEOTIDE SEQUENCE [LARGE SCALE GENOMIC DNA]</scope>
    <source>
        <strain evidence="3">cv. Huhao1</strain>
        <tissue evidence="2">Leaf</tissue>
    </source>
</reference>
<keyword evidence="3" id="KW-1185">Reference proteome</keyword>
<accession>A0A2U1MCV4</accession>
<name>A0A2U1MCV4_ARTAN</name>
<evidence type="ECO:0000313" key="3">
    <source>
        <dbReference type="Proteomes" id="UP000245207"/>
    </source>
</evidence>
<organism evidence="2 3">
    <name type="scientific">Artemisia annua</name>
    <name type="common">Sweet wormwood</name>
    <dbReference type="NCBI Taxonomy" id="35608"/>
    <lineage>
        <taxon>Eukaryota</taxon>
        <taxon>Viridiplantae</taxon>
        <taxon>Streptophyta</taxon>
        <taxon>Embryophyta</taxon>
        <taxon>Tracheophyta</taxon>
        <taxon>Spermatophyta</taxon>
        <taxon>Magnoliopsida</taxon>
        <taxon>eudicotyledons</taxon>
        <taxon>Gunneridae</taxon>
        <taxon>Pentapetalae</taxon>
        <taxon>asterids</taxon>
        <taxon>campanulids</taxon>
        <taxon>Asterales</taxon>
        <taxon>Asteraceae</taxon>
        <taxon>Asteroideae</taxon>
        <taxon>Anthemideae</taxon>
        <taxon>Artemisiinae</taxon>
        <taxon>Artemisia</taxon>
    </lineage>
</organism>
<dbReference type="EMBL" id="PKPP01005721">
    <property type="protein sequence ID" value="PWA59094.1"/>
    <property type="molecule type" value="Genomic_DNA"/>
</dbReference>
<dbReference type="OrthoDB" id="8196670at2759"/>
<feature type="region of interest" description="Disordered" evidence="1">
    <location>
        <begin position="20"/>
        <end position="42"/>
    </location>
</feature>
<dbReference type="AlphaFoldDB" id="A0A2U1MCV4"/>
<gene>
    <name evidence="2" type="ORF">CTI12_AA394210</name>
</gene>
<keyword evidence="2" id="KW-0695">RNA-directed DNA polymerase</keyword>
<keyword evidence="2" id="KW-0808">Transferase</keyword>
<comment type="caution">
    <text evidence="2">The sequence shown here is derived from an EMBL/GenBank/DDBJ whole genome shotgun (WGS) entry which is preliminary data.</text>
</comment>
<dbReference type="GO" id="GO:0003964">
    <property type="term" value="F:RNA-directed DNA polymerase activity"/>
    <property type="evidence" value="ECO:0007669"/>
    <property type="project" value="UniProtKB-KW"/>
</dbReference>